<feature type="signal peptide" evidence="1">
    <location>
        <begin position="1"/>
        <end position="22"/>
    </location>
</feature>
<dbReference type="AlphaFoldDB" id="A0A8H6TJ43"/>
<proteinExistence type="predicted"/>
<dbReference type="OrthoDB" id="3262731at2759"/>
<name>A0A8H6TJ43_MYCCL</name>
<evidence type="ECO:0000256" key="1">
    <source>
        <dbReference type="SAM" id="SignalP"/>
    </source>
</evidence>
<comment type="caution">
    <text evidence="2">The sequence shown here is derived from an EMBL/GenBank/DDBJ whole genome shotgun (WGS) entry which is preliminary data.</text>
</comment>
<dbReference type="Proteomes" id="UP000613580">
    <property type="component" value="Unassembled WGS sequence"/>
</dbReference>
<keyword evidence="3" id="KW-1185">Reference proteome</keyword>
<dbReference type="EMBL" id="JACAZE010000004">
    <property type="protein sequence ID" value="KAF7318495.1"/>
    <property type="molecule type" value="Genomic_DNA"/>
</dbReference>
<keyword evidence="1" id="KW-0732">Signal</keyword>
<reference evidence="2" key="1">
    <citation type="submission" date="2020-05" db="EMBL/GenBank/DDBJ databases">
        <title>Mycena genomes resolve the evolution of fungal bioluminescence.</title>
        <authorList>
            <person name="Tsai I.J."/>
        </authorList>
    </citation>
    <scope>NUCLEOTIDE SEQUENCE</scope>
    <source>
        <strain evidence="2">110903Hualien_Pintung</strain>
    </source>
</reference>
<gene>
    <name evidence="2" type="ORF">HMN09_00358700</name>
</gene>
<organism evidence="2 3">
    <name type="scientific">Mycena chlorophos</name>
    <name type="common">Agaric fungus</name>
    <name type="synonym">Agaricus chlorophos</name>
    <dbReference type="NCBI Taxonomy" id="658473"/>
    <lineage>
        <taxon>Eukaryota</taxon>
        <taxon>Fungi</taxon>
        <taxon>Dikarya</taxon>
        <taxon>Basidiomycota</taxon>
        <taxon>Agaricomycotina</taxon>
        <taxon>Agaricomycetes</taxon>
        <taxon>Agaricomycetidae</taxon>
        <taxon>Agaricales</taxon>
        <taxon>Marasmiineae</taxon>
        <taxon>Mycenaceae</taxon>
        <taxon>Mycena</taxon>
    </lineage>
</organism>
<accession>A0A8H6TJ43</accession>
<sequence>MLSLFAPAVVLLACALSARAPAAPAPSPAVPPNPSDYYYPEFTCSPASGPVVSYSWGVPPGFDNSNSNQYLECVSQTEACTYFDGTPTGILCTQPAAQWDDVQTCGFYVCSKYTTDGLALVSFDWFSNSGETQCYYGAANEGYCFYDSGGNLKDNTGNCKPPIASPCRSSPGRRRRYRREDNFTAMLRRKMTTGQMVNVVNPRAS</sequence>
<protein>
    <submittedName>
        <fullName evidence="2">Uncharacterized protein</fullName>
    </submittedName>
</protein>
<evidence type="ECO:0000313" key="2">
    <source>
        <dbReference type="EMBL" id="KAF7318495.1"/>
    </source>
</evidence>
<evidence type="ECO:0000313" key="3">
    <source>
        <dbReference type="Proteomes" id="UP000613580"/>
    </source>
</evidence>
<feature type="chain" id="PRO_5034432409" evidence="1">
    <location>
        <begin position="23"/>
        <end position="205"/>
    </location>
</feature>